<organism evidence="2 3">
    <name type="scientific">Trichogramma brassicae</name>
    <dbReference type="NCBI Taxonomy" id="86971"/>
    <lineage>
        <taxon>Eukaryota</taxon>
        <taxon>Metazoa</taxon>
        <taxon>Ecdysozoa</taxon>
        <taxon>Arthropoda</taxon>
        <taxon>Hexapoda</taxon>
        <taxon>Insecta</taxon>
        <taxon>Pterygota</taxon>
        <taxon>Neoptera</taxon>
        <taxon>Endopterygota</taxon>
        <taxon>Hymenoptera</taxon>
        <taxon>Apocrita</taxon>
        <taxon>Proctotrupomorpha</taxon>
        <taxon>Chalcidoidea</taxon>
        <taxon>Trichogrammatidae</taxon>
        <taxon>Trichogramma</taxon>
    </lineage>
</organism>
<protein>
    <submittedName>
        <fullName evidence="2">Uncharacterized protein</fullName>
    </submittedName>
</protein>
<accession>A0A6H5IYC3</accession>
<feature type="non-terminal residue" evidence="2">
    <location>
        <position position="1"/>
    </location>
</feature>
<gene>
    <name evidence="2" type="ORF">TBRA_LOCUS14911</name>
</gene>
<keyword evidence="3" id="KW-1185">Reference proteome</keyword>
<proteinExistence type="predicted"/>
<feature type="compositionally biased region" description="Basic and acidic residues" evidence="1">
    <location>
        <begin position="730"/>
        <end position="739"/>
    </location>
</feature>
<dbReference type="OrthoDB" id="7699969at2759"/>
<feature type="region of interest" description="Disordered" evidence="1">
    <location>
        <begin position="773"/>
        <end position="816"/>
    </location>
</feature>
<feature type="compositionally biased region" description="Polar residues" evidence="1">
    <location>
        <begin position="740"/>
        <end position="750"/>
    </location>
</feature>
<dbReference type="AlphaFoldDB" id="A0A6H5IYC3"/>
<name>A0A6H5IYC3_9HYME</name>
<dbReference type="EMBL" id="CADCXV010001305">
    <property type="protein sequence ID" value="CAB0043323.1"/>
    <property type="molecule type" value="Genomic_DNA"/>
</dbReference>
<sequence length="816" mass="90469">DCSEGSVGVPFARAQQSYNTYRAYISYLHLPKQSVQKDAYRALRVDAALRTHASALEAILRDICISVTYDTSSIESKPRASFPPFSNGIIIVERESRPPRKYVRACARKLTILTHMIALAARRDARCSPRKEKKLSRPSHRLNSLPVLSTMHEVIEPFTNAWSNKVTIASRRYYVTFYYCMGPICSRIYDIYFILELVWYIFRGSYNGVARSRCAAPRKSNERGDSDERRRARAYKTYRRFSHITQARATLAIAFEYQLGRVDHICICAPYIHRLGWTNGKGARTLCTSRKSSPIQHQLYNDTEQESERVDVLRRITMTISSGYSQERAARSNGLANSRRAKEVREFTNTSTVAVQPWLLFRSMVKMIEAKDTLDEDDSDDGPHTRHGQVFEEGLKHIHTLATSEDSSNRCSSSSDTATKRRLWSVAAAESFRASTTAEWIDAREVSRLAPSEDAAADEELKAQAAALDAEAAAAEEGLAVVTGSLSSSAGRHEAVKVASSLGLQGPAAPIGAQLLQATGGAAAAIASGSGGDHHPAASSATEHATTVYHANLLAGSSGTVQAALQQPAAAQALLASLGSAGVNPAATAAALASMQASAETSALDLQTMQSMEWLFKKERIYLLAQFWQQICLWCSRKYTRLKVTRLHTDAHGRHCDTIERYVLRTARRLVWTRSEREICQVPQSRRQSVDTYTCARAAHLESTRSARRLMSIPHISDVCAHAHAAQPPQEREREHMERSSTLSSSNKNAYTSRSKMQLIGESYAYTYALLSCDSSSSSSSSSNEIFGRARGRRRERAAWPPEGDLHLWRGPSPKF</sequence>
<dbReference type="Proteomes" id="UP000479190">
    <property type="component" value="Unassembled WGS sequence"/>
</dbReference>
<feature type="region of interest" description="Disordered" evidence="1">
    <location>
        <begin position="722"/>
        <end position="750"/>
    </location>
</feature>
<reference evidence="2 3" key="1">
    <citation type="submission" date="2020-02" db="EMBL/GenBank/DDBJ databases">
        <authorList>
            <person name="Ferguson B K."/>
        </authorList>
    </citation>
    <scope>NUCLEOTIDE SEQUENCE [LARGE SCALE GENOMIC DNA]</scope>
</reference>
<evidence type="ECO:0000313" key="2">
    <source>
        <dbReference type="EMBL" id="CAB0043323.1"/>
    </source>
</evidence>
<evidence type="ECO:0000313" key="3">
    <source>
        <dbReference type="Proteomes" id="UP000479190"/>
    </source>
</evidence>
<evidence type="ECO:0000256" key="1">
    <source>
        <dbReference type="SAM" id="MobiDB-lite"/>
    </source>
</evidence>